<evidence type="ECO:0000259" key="5">
    <source>
        <dbReference type="PROSITE" id="PS51078"/>
    </source>
</evidence>
<evidence type="ECO:0000313" key="7">
    <source>
        <dbReference type="Proteomes" id="UP000315914"/>
    </source>
</evidence>
<keyword evidence="7" id="KW-1185">Reference proteome</keyword>
<dbReference type="InterPro" id="IPR036390">
    <property type="entry name" value="WH_DNA-bd_sf"/>
</dbReference>
<dbReference type="InterPro" id="IPR005471">
    <property type="entry name" value="Tscrpt_reg_IclR_N"/>
</dbReference>
<dbReference type="Gene3D" id="1.10.10.10">
    <property type="entry name" value="Winged helix-like DNA-binding domain superfamily/Winged helix DNA-binding domain"/>
    <property type="match status" value="1"/>
</dbReference>
<dbReference type="Gene3D" id="3.30.450.40">
    <property type="match status" value="1"/>
</dbReference>
<dbReference type="AlphaFoldDB" id="A0A560JC68"/>
<keyword evidence="1" id="KW-0805">Transcription regulation</keyword>
<dbReference type="PANTHER" id="PTHR30136:SF24">
    <property type="entry name" value="HTH-TYPE TRANSCRIPTIONAL REPRESSOR ALLR"/>
    <property type="match status" value="1"/>
</dbReference>
<evidence type="ECO:0000313" key="6">
    <source>
        <dbReference type="EMBL" id="TWB84161.1"/>
    </source>
</evidence>
<dbReference type="GO" id="GO:0045892">
    <property type="term" value="P:negative regulation of DNA-templated transcription"/>
    <property type="evidence" value="ECO:0007669"/>
    <property type="project" value="TreeGrafter"/>
</dbReference>
<dbReference type="PROSITE" id="PS51078">
    <property type="entry name" value="ICLR_ED"/>
    <property type="match status" value="1"/>
</dbReference>
<dbReference type="SMART" id="SM00346">
    <property type="entry name" value="HTH_ICLR"/>
    <property type="match status" value="1"/>
</dbReference>
<dbReference type="Pfam" id="PF01614">
    <property type="entry name" value="IclR_C"/>
    <property type="match status" value="1"/>
</dbReference>
<dbReference type="SUPFAM" id="SSF46785">
    <property type="entry name" value="Winged helix' DNA-binding domain"/>
    <property type="match status" value="1"/>
</dbReference>
<gene>
    <name evidence="6" type="ORF">FBZ95_101604</name>
</gene>
<comment type="caution">
    <text evidence="6">The sequence shown here is derived from an EMBL/GenBank/DDBJ whole genome shotgun (WGS) entry which is preliminary data.</text>
</comment>
<dbReference type="GO" id="GO:0003700">
    <property type="term" value="F:DNA-binding transcription factor activity"/>
    <property type="evidence" value="ECO:0007669"/>
    <property type="project" value="TreeGrafter"/>
</dbReference>
<proteinExistence type="predicted"/>
<dbReference type="STRING" id="1399419.A5906_02725"/>
<evidence type="ECO:0000256" key="2">
    <source>
        <dbReference type="ARBA" id="ARBA00023125"/>
    </source>
</evidence>
<keyword evidence="2" id="KW-0238">DNA-binding</keyword>
<protein>
    <submittedName>
        <fullName evidence="6">IclR family transcriptional regulator</fullName>
    </submittedName>
</protein>
<feature type="domain" description="IclR-ED" evidence="5">
    <location>
        <begin position="91"/>
        <end position="273"/>
    </location>
</feature>
<dbReference type="PANTHER" id="PTHR30136">
    <property type="entry name" value="HELIX-TURN-HELIX TRANSCRIPTIONAL REGULATOR, ICLR FAMILY"/>
    <property type="match status" value="1"/>
</dbReference>
<dbReference type="Pfam" id="PF09339">
    <property type="entry name" value="HTH_IclR"/>
    <property type="match status" value="1"/>
</dbReference>
<sequence length="276" mass="30176">MQLSPFCSPRECGNTANTRSRIYPHLVKANSQDRVLAVLDLFTEARPQWSPDELMKELGYTRPTLYRYLKSLKESGFVMPMRGGRFALGPRVVEMDYLSRRSDPLIAAATPHLERLSAMHPCTALVVRWYGEKMLCVASIASAVNPVSSYPRGRPMAMGRGAIARSIMAFLPRQRVMPLVTRYAADLRSVGAGSTPDEILATLKRVRRAGVAVAFGEVTPGAIGIAAPILDASYPVASLCITIAGQDTKGELIDRISAEVREAARQISLTTDNNPE</sequence>
<reference evidence="6 7" key="1">
    <citation type="submission" date="2019-06" db="EMBL/GenBank/DDBJ databases">
        <title>Genomic Encyclopedia of Type Strains, Phase IV (KMG-V): Genome sequencing to study the core and pangenomes of soil and plant-associated prokaryotes.</title>
        <authorList>
            <person name="Whitman W."/>
        </authorList>
    </citation>
    <scope>NUCLEOTIDE SEQUENCE [LARGE SCALE GENOMIC DNA]</scope>
    <source>
        <strain evidence="6 7">BR 10556</strain>
    </source>
</reference>
<evidence type="ECO:0000259" key="4">
    <source>
        <dbReference type="PROSITE" id="PS51077"/>
    </source>
</evidence>
<dbReference type="EMBL" id="VITW01000001">
    <property type="protein sequence ID" value="TWB84161.1"/>
    <property type="molecule type" value="Genomic_DNA"/>
</dbReference>
<dbReference type="InterPro" id="IPR050707">
    <property type="entry name" value="HTH_MetabolicPath_Reg"/>
</dbReference>
<dbReference type="PROSITE" id="PS51077">
    <property type="entry name" value="HTH_ICLR"/>
    <property type="match status" value="1"/>
</dbReference>
<evidence type="ECO:0000256" key="3">
    <source>
        <dbReference type="ARBA" id="ARBA00023163"/>
    </source>
</evidence>
<evidence type="ECO:0000256" key="1">
    <source>
        <dbReference type="ARBA" id="ARBA00023015"/>
    </source>
</evidence>
<dbReference type="InterPro" id="IPR029016">
    <property type="entry name" value="GAF-like_dom_sf"/>
</dbReference>
<name>A0A560JC68_9BRAD</name>
<dbReference type="GO" id="GO:0003677">
    <property type="term" value="F:DNA binding"/>
    <property type="evidence" value="ECO:0007669"/>
    <property type="project" value="UniProtKB-KW"/>
</dbReference>
<dbReference type="SUPFAM" id="SSF55781">
    <property type="entry name" value="GAF domain-like"/>
    <property type="match status" value="1"/>
</dbReference>
<dbReference type="Proteomes" id="UP000315914">
    <property type="component" value="Unassembled WGS sequence"/>
</dbReference>
<dbReference type="InterPro" id="IPR014757">
    <property type="entry name" value="Tscrpt_reg_IclR_C"/>
</dbReference>
<keyword evidence="3" id="KW-0804">Transcription</keyword>
<organism evidence="6 7">
    <name type="scientific">Bradyrhizobium sacchari</name>
    <dbReference type="NCBI Taxonomy" id="1399419"/>
    <lineage>
        <taxon>Bacteria</taxon>
        <taxon>Pseudomonadati</taxon>
        <taxon>Pseudomonadota</taxon>
        <taxon>Alphaproteobacteria</taxon>
        <taxon>Hyphomicrobiales</taxon>
        <taxon>Nitrobacteraceae</taxon>
        <taxon>Bradyrhizobium</taxon>
    </lineage>
</organism>
<feature type="domain" description="HTH iclR-type" evidence="4">
    <location>
        <begin position="29"/>
        <end position="90"/>
    </location>
</feature>
<dbReference type="InterPro" id="IPR036388">
    <property type="entry name" value="WH-like_DNA-bd_sf"/>
</dbReference>
<accession>A0A560JC68</accession>